<keyword evidence="2" id="KW-0472">Membrane</keyword>
<proteinExistence type="predicted"/>
<evidence type="ECO:0000313" key="4">
    <source>
        <dbReference type="Proteomes" id="UP000799771"/>
    </source>
</evidence>
<evidence type="ECO:0000256" key="2">
    <source>
        <dbReference type="SAM" id="Phobius"/>
    </source>
</evidence>
<evidence type="ECO:0000256" key="1">
    <source>
        <dbReference type="SAM" id="MobiDB-lite"/>
    </source>
</evidence>
<dbReference type="EMBL" id="ML977524">
    <property type="protein sequence ID" value="KAF2123619.1"/>
    <property type="molecule type" value="Genomic_DNA"/>
</dbReference>
<feature type="transmembrane region" description="Helical" evidence="2">
    <location>
        <begin position="144"/>
        <end position="172"/>
    </location>
</feature>
<keyword evidence="2" id="KW-1133">Transmembrane helix</keyword>
<protein>
    <submittedName>
        <fullName evidence="3">Uncharacterized protein</fullName>
    </submittedName>
</protein>
<gene>
    <name evidence="3" type="ORF">P153DRAFT_361859</name>
</gene>
<evidence type="ECO:0000313" key="3">
    <source>
        <dbReference type="EMBL" id="KAF2123619.1"/>
    </source>
</evidence>
<reference evidence="3" key="1">
    <citation type="journal article" date="2020" name="Stud. Mycol.">
        <title>101 Dothideomycetes genomes: a test case for predicting lifestyles and emergence of pathogens.</title>
        <authorList>
            <person name="Haridas S."/>
            <person name="Albert R."/>
            <person name="Binder M."/>
            <person name="Bloem J."/>
            <person name="Labutti K."/>
            <person name="Salamov A."/>
            <person name="Andreopoulos B."/>
            <person name="Baker S."/>
            <person name="Barry K."/>
            <person name="Bills G."/>
            <person name="Bluhm B."/>
            <person name="Cannon C."/>
            <person name="Castanera R."/>
            <person name="Culley D."/>
            <person name="Daum C."/>
            <person name="Ezra D."/>
            <person name="Gonzalez J."/>
            <person name="Henrissat B."/>
            <person name="Kuo A."/>
            <person name="Liang C."/>
            <person name="Lipzen A."/>
            <person name="Lutzoni F."/>
            <person name="Magnuson J."/>
            <person name="Mondo S."/>
            <person name="Nolan M."/>
            <person name="Ohm R."/>
            <person name="Pangilinan J."/>
            <person name="Park H.-J."/>
            <person name="Ramirez L."/>
            <person name="Alfaro M."/>
            <person name="Sun H."/>
            <person name="Tritt A."/>
            <person name="Yoshinaga Y."/>
            <person name="Zwiers L.-H."/>
            <person name="Turgeon B."/>
            <person name="Goodwin S."/>
            <person name="Spatafora J."/>
            <person name="Crous P."/>
            <person name="Grigoriev I."/>
        </authorList>
    </citation>
    <scope>NUCLEOTIDE SEQUENCE</scope>
    <source>
        <strain evidence="3">CBS 119687</strain>
    </source>
</reference>
<organism evidence="3 4">
    <name type="scientific">Dothidotthia symphoricarpi CBS 119687</name>
    <dbReference type="NCBI Taxonomy" id="1392245"/>
    <lineage>
        <taxon>Eukaryota</taxon>
        <taxon>Fungi</taxon>
        <taxon>Dikarya</taxon>
        <taxon>Ascomycota</taxon>
        <taxon>Pezizomycotina</taxon>
        <taxon>Dothideomycetes</taxon>
        <taxon>Pleosporomycetidae</taxon>
        <taxon>Pleosporales</taxon>
        <taxon>Dothidotthiaceae</taxon>
        <taxon>Dothidotthia</taxon>
    </lineage>
</organism>
<feature type="region of interest" description="Disordered" evidence="1">
    <location>
        <begin position="1"/>
        <end position="66"/>
    </location>
</feature>
<name>A0A6A5ZVQ7_9PLEO</name>
<dbReference type="RefSeq" id="XP_033518013.1">
    <property type="nucleotide sequence ID" value="XM_033667032.1"/>
</dbReference>
<accession>A0A6A5ZVQ7</accession>
<dbReference type="GeneID" id="54407464"/>
<keyword evidence="4" id="KW-1185">Reference proteome</keyword>
<dbReference type="Proteomes" id="UP000799771">
    <property type="component" value="Unassembled WGS sequence"/>
</dbReference>
<dbReference type="AlphaFoldDB" id="A0A6A5ZVQ7"/>
<keyword evidence="2" id="KW-0812">Transmembrane</keyword>
<sequence>MPRSDASYTPARRSKRLQSKASLASDTDTDTGGNVGGSAEPQEDDHLDHPQDELSRRPSPVTDSRNYEIQVIRTPSKTIASTSANSVRTYNITHKHYEHEGFSHEQFTELGANIKATQQIIQRYQEEANGRAKGVLVHLAVHDILLLLLLMVTSLQIAGLMVFVHVVMSPLIRDAAVTMQRNRRDDTACRSTNANILMEKFKKKPY</sequence>
<feature type="compositionally biased region" description="Basic and acidic residues" evidence="1">
    <location>
        <begin position="44"/>
        <end position="56"/>
    </location>
</feature>